<feature type="transmembrane region" description="Helical" evidence="5">
    <location>
        <begin position="157"/>
        <end position="174"/>
    </location>
</feature>
<accession>A0A0K9XAP6</accession>
<name>A0A0K9XAP6_9ACTN</name>
<evidence type="ECO:0000256" key="3">
    <source>
        <dbReference type="ARBA" id="ARBA00023012"/>
    </source>
</evidence>
<sequence>MTTRWREEQMSAMTAQASRRVAWIRLGMSVPLFLAGGHPAAATYGAWFDGLLVAYLLWAFGRLLWVHHRPVTGMRGAAVALVVDLVVITGLAAVSGGAGSSVRYAYFMWAMATILWQMPRVTAVFGGVCMLCYAAMSLPHALGHTEWDAWSVVVDEAYLLWTVVASVVIAFLLEERTRRVADLMDTRELLLEDALAAETRERSRVADALHDGAVQTLLAALHDLEEAEESANGTEGRAALGRAQDEVRRTVREMREIIFNLHPQVLAAAGLGAALEAAGERYARQGGFRVHYDIRLSGRTGHETLLYSAAREVLRNVVKHARATEVRVGLTTEEDETVLTVHDNGTGFDPGIVMRRLREGHIGLASHYMRVESAGGRFLVDSSPGGGTTVEVRLPTADGDGEGGGPEPAGPAVP</sequence>
<organism evidence="7 8">
    <name type="scientific">Streptomyces caatingaensis</name>
    <dbReference type="NCBI Taxonomy" id="1678637"/>
    <lineage>
        <taxon>Bacteria</taxon>
        <taxon>Bacillati</taxon>
        <taxon>Actinomycetota</taxon>
        <taxon>Actinomycetes</taxon>
        <taxon>Kitasatosporales</taxon>
        <taxon>Streptomycetaceae</taxon>
        <taxon>Streptomyces</taxon>
    </lineage>
</organism>
<dbReference type="InterPro" id="IPR011712">
    <property type="entry name" value="Sig_transdc_His_kin_sub3_dim/P"/>
</dbReference>
<comment type="caution">
    <text evidence="7">The sequence shown here is derived from an EMBL/GenBank/DDBJ whole genome shotgun (WGS) entry which is preliminary data.</text>
</comment>
<dbReference type="SUPFAM" id="SSF55874">
    <property type="entry name" value="ATPase domain of HSP90 chaperone/DNA topoisomerase II/histidine kinase"/>
    <property type="match status" value="1"/>
</dbReference>
<dbReference type="InterPro" id="IPR003594">
    <property type="entry name" value="HATPase_dom"/>
</dbReference>
<dbReference type="SMART" id="SM00387">
    <property type="entry name" value="HATPase_c"/>
    <property type="match status" value="1"/>
</dbReference>
<keyword evidence="5" id="KW-0472">Membrane</keyword>
<evidence type="ECO:0000256" key="5">
    <source>
        <dbReference type="SAM" id="Phobius"/>
    </source>
</evidence>
<evidence type="ECO:0000313" key="8">
    <source>
        <dbReference type="Proteomes" id="UP000037288"/>
    </source>
</evidence>
<protein>
    <submittedName>
        <fullName evidence="7">Histidine kinase</fullName>
    </submittedName>
</protein>
<reference evidence="8" key="1">
    <citation type="submission" date="2015-07" db="EMBL/GenBank/DDBJ databases">
        <title>Draft genome sequence of Streptomyces sp. CMAA 1322, a bacterium isolated from Caatinga biome, from dry forest semiarid of Brazil.</title>
        <authorList>
            <person name="Santos S.N."/>
            <person name="Gacesa R."/>
            <person name="Taketani R.G."/>
            <person name="Long P.F."/>
            <person name="Melo I.S."/>
        </authorList>
    </citation>
    <scope>NUCLEOTIDE SEQUENCE [LARGE SCALE GENOMIC DNA]</scope>
    <source>
        <strain evidence="8">CMAA 1322</strain>
    </source>
</reference>
<dbReference type="Pfam" id="PF07730">
    <property type="entry name" value="HisKA_3"/>
    <property type="match status" value="1"/>
</dbReference>
<dbReference type="PROSITE" id="PS50109">
    <property type="entry name" value="HIS_KIN"/>
    <property type="match status" value="1"/>
</dbReference>
<evidence type="ECO:0000313" key="7">
    <source>
        <dbReference type="EMBL" id="KNB50499.1"/>
    </source>
</evidence>
<keyword evidence="2 7" id="KW-0418">Kinase</keyword>
<evidence type="ECO:0000256" key="1">
    <source>
        <dbReference type="ARBA" id="ARBA00022679"/>
    </source>
</evidence>
<keyword evidence="5" id="KW-0812">Transmembrane</keyword>
<dbReference type="PATRIC" id="fig|1678637.3.peg.4559"/>
<dbReference type="STRING" id="1678637.AC230_21275"/>
<dbReference type="EMBL" id="LFXA01000014">
    <property type="protein sequence ID" value="KNB50499.1"/>
    <property type="molecule type" value="Genomic_DNA"/>
</dbReference>
<evidence type="ECO:0000256" key="2">
    <source>
        <dbReference type="ARBA" id="ARBA00022777"/>
    </source>
</evidence>
<dbReference type="OrthoDB" id="5243952at2"/>
<feature type="domain" description="Histidine kinase" evidence="6">
    <location>
        <begin position="301"/>
        <end position="398"/>
    </location>
</feature>
<feature type="transmembrane region" description="Helical" evidence="5">
    <location>
        <begin position="123"/>
        <end position="142"/>
    </location>
</feature>
<dbReference type="GO" id="GO:0016020">
    <property type="term" value="C:membrane"/>
    <property type="evidence" value="ECO:0007669"/>
    <property type="project" value="InterPro"/>
</dbReference>
<dbReference type="Pfam" id="PF02518">
    <property type="entry name" value="HATPase_c"/>
    <property type="match status" value="1"/>
</dbReference>
<dbReference type="GO" id="GO:0046983">
    <property type="term" value="F:protein dimerization activity"/>
    <property type="evidence" value="ECO:0007669"/>
    <property type="project" value="InterPro"/>
</dbReference>
<gene>
    <name evidence="7" type="ORF">AC230_21275</name>
</gene>
<keyword evidence="5" id="KW-1133">Transmembrane helix</keyword>
<dbReference type="RefSeq" id="WP_049717898.1">
    <property type="nucleotide sequence ID" value="NZ_LFXA01000014.1"/>
</dbReference>
<keyword evidence="1" id="KW-0808">Transferase</keyword>
<evidence type="ECO:0000259" key="6">
    <source>
        <dbReference type="PROSITE" id="PS50109"/>
    </source>
</evidence>
<dbReference type="InterPro" id="IPR005467">
    <property type="entry name" value="His_kinase_dom"/>
</dbReference>
<feature type="transmembrane region" description="Helical" evidence="5">
    <location>
        <begin position="77"/>
        <end position="95"/>
    </location>
</feature>
<dbReference type="InterPro" id="IPR036890">
    <property type="entry name" value="HATPase_C_sf"/>
</dbReference>
<dbReference type="Gene3D" id="3.30.565.10">
    <property type="entry name" value="Histidine kinase-like ATPase, C-terminal domain"/>
    <property type="match status" value="1"/>
</dbReference>
<feature type="region of interest" description="Disordered" evidence="4">
    <location>
        <begin position="382"/>
        <end position="414"/>
    </location>
</feature>
<keyword evidence="8" id="KW-1185">Reference proteome</keyword>
<dbReference type="GO" id="GO:0000155">
    <property type="term" value="F:phosphorelay sensor kinase activity"/>
    <property type="evidence" value="ECO:0007669"/>
    <property type="project" value="InterPro"/>
</dbReference>
<feature type="transmembrane region" description="Helical" evidence="5">
    <location>
        <begin position="21"/>
        <end position="40"/>
    </location>
</feature>
<feature type="transmembrane region" description="Helical" evidence="5">
    <location>
        <begin position="46"/>
        <end position="65"/>
    </location>
</feature>
<keyword evidence="3" id="KW-0902">Two-component regulatory system</keyword>
<dbReference type="CDD" id="cd16917">
    <property type="entry name" value="HATPase_UhpB-NarQ-NarX-like"/>
    <property type="match status" value="1"/>
</dbReference>
<dbReference type="InterPro" id="IPR050482">
    <property type="entry name" value="Sensor_HK_TwoCompSys"/>
</dbReference>
<dbReference type="PANTHER" id="PTHR24421">
    <property type="entry name" value="NITRATE/NITRITE SENSOR PROTEIN NARX-RELATED"/>
    <property type="match status" value="1"/>
</dbReference>
<dbReference type="AlphaFoldDB" id="A0A0K9XAP6"/>
<proteinExistence type="predicted"/>
<dbReference type="PANTHER" id="PTHR24421:SF55">
    <property type="entry name" value="SENSOR HISTIDINE KINASE YDFH"/>
    <property type="match status" value="1"/>
</dbReference>
<dbReference type="Proteomes" id="UP000037288">
    <property type="component" value="Unassembled WGS sequence"/>
</dbReference>
<evidence type="ECO:0000256" key="4">
    <source>
        <dbReference type="SAM" id="MobiDB-lite"/>
    </source>
</evidence>